<dbReference type="InterPro" id="IPR025542">
    <property type="entry name" value="YacH"/>
</dbReference>
<evidence type="ECO:0000313" key="4">
    <source>
        <dbReference type="Proteomes" id="UP000019251"/>
    </source>
</evidence>
<name>A0A829R2D9_LISGR</name>
<dbReference type="EMBL" id="AODG01000022">
    <property type="protein sequence ID" value="EUJ25761.1"/>
    <property type="molecule type" value="Genomic_DNA"/>
</dbReference>
<dbReference type="GO" id="GO:0050897">
    <property type="term" value="F:cobalt ion binding"/>
    <property type="evidence" value="ECO:0007669"/>
    <property type="project" value="TreeGrafter"/>
</dbReference>
<dbReference type="Gene3D" id="4.10.860.10">
    <property type="entry name" value="UVR domain"/>
    <property type="match status" value="1"/>
</dbReference>
<dbReference type="PROSITE" id="PS50151">
    <property type="entry name" value="UVR"/>
    <property type="match status" value="1"/>
</dbReference>
<keyword evidence="1" id="KW-0175">Coiled coil</keyword>
<feature type="domain" description="UVR" evidence="2">
    <location>
        <begin position="134"/>
        <end position="169"/>
    </location>
</feature>
<dbReference type="GO" id="GO:0005507">
    <property type="term" value="F:copper ion binding"/>
    <property type="evidence" value="ECO:0007669"/>
    <property type="project" value="TreeGrafter"/>
</dbReference>
<reference evidence="3 4" key="1">
    <citation type="submission" date="2012-12" db="EMBL/GenBank/DDBJ databases">
        <title>Novel taxa of Listeriaceae from agricultural environments in the United States.</title>
        <authorList>
            <person name="den Bakker H.C."/>
            <person name="Allred A."/>
            <person name="Warchocki S."/>
            <person name="Wright E.M."/>
            <person name="Burrell A."/>
            <person name="Nightingale K.K."/>
            <person name="Kephart D."/>
            <person name="Wiedmann M."/>
        </authorList>
    </citation>
    <scope>NUCLEOTIDE SEQUENCE [LARGE SCALE GENOMIC DNA]</scope>
    <source>
        <strain evidence="3 4">FSL F6-1183</strain>
    </source>
</reference>
<dbReference type="GO" id="GO:0046870">
    <property type="term" value="F:cadmium ion binding"/>
    <property type="evidence" value="ECO:0007669"/>
    <property type="project" value="TreeGrafter"/>
</dbReference>
<protein>
    <submittedName>
        <fullName evidence="3">UVR domain protein</fullName>
    </submittedName>
</protein>
<comment type="caution">
    <text evidence="3">The sequence shown here is derived from an EMBL/GenBank/DDBJ whole genome shotgun (WGS) entry which is preliminary data.</text>
</comment>
<evidence type="ECO:0000256" key="1">
    <source>
        <dbReference type="SAM" id="Coils"/>
    </source>
</evidence>
<dbReference type="AlphaFoldDB" id="A0A829R2D9"/>
<dbReference type="SUPFAM" id="SSF46600">
    <property type="entry name" value="C-terminal UvrC-binding domain of UvrB"/>
    <property type="match status" value="1"/>
</dbReference>
<evidence type="ECO:0000313" key="3">
    <source>
        <dbReference type="EMBL" id="EUJ25761.1"/>
    </source>
</evidence>
<accession>A0A829R2D9</accession>
<dbReference type="GO" id="GO:1990169">
    <property type="term" value="P:stress response to copper ion"/>
    <property type="evidence" value="ECO:0007669"/>
    <property type="project" value="TreeGrafter"/>
</dbReference>
<dbReference type="RefSeq" id="WP_036108400.1">
    <property type="nucleotide sequence ID" value="NZ_AODG01000022.1"/>
</dbReference>
<proteinExistence type="predicted"/>
<dbReference type="InterPro" id="IPR001943">
    <property type="entry name" value="UVR_dom"/>
</dbReference>
<evidence type="ECO:0000259" key="2">
    <source>
        <dbReference type="PROSITE" id="PS50151"/>
    </source>
</evidence>
<gene>
    <name evidence="3" type="ORF">LMUR_14809</name>
</gene>
<feature type="coiled-coil region" evidence="1">
    <location>
        <begin position="130"/>
        <end position="157"/>
    </location>
</feature>
<dbReference type="InterPro" id="IPR036876">
    <property type="entry name" value="UVR_dom_sf"/>
</dbReference>
<dbReference type="Pfam" id="PF02151">
    <property type="entry name" value="UVR"/>
    <property type="match status" value="1"/>
</dbReference>
<dbReference type="GO" id="GO:1990170">
    <property type="term" value="P:stress response to cadmium ion"/>
    <property type="evidence" value="ECO:0007669"/>
    <property type="project" value="TreeGrafter"/>
</dbReference>
<sequence>MLCEDCGKNEAVVVIKQINNEGQSKTLYLCESCAAKNQQQSSEKFSEIVDTYTDFTLQMLSLLQNKQHTHSEEKSCPSCGLAFSEFVANNRLGCEQCYEAFRENLVPYISQVQNSYRQHVGKRPIATTKQADTIEQIEALKRKLQEAIESEAFEEAALLRDQIKVLKGGDAG</sequence>
<dbReference type="PANTHER" id="PTHR38430">
    <property type="entry name" value="PROTEIN-ARGININE KINASE ACTIVATOR PROTEIN"/>
    <property type="match status" value="1"/>
</dbReference>
<dbReference type="PIRSF" id="PIRSF015034">
    <property type="entry name" value="YacH"/>
    <property type="match status" value="1"/>
</dbReference>
<organism evidence="3 4">
    <name type="scientific">Listeria grayi FSL F6-1183</name>
    <dbReference type="NCBI Taxonomy" id="1265827"/>
    <lineage>
        <taxon>Bacteria</taxon>
        <taxon>Bacillati</taxon>
        <taxon>Bacillota</taxon>
        <taxon>Bacilli</taxon>
        <taxon>Bacillales</taxon>
        <taxon>Listeriaceae</taxon>
        <taxon>Listeria</taxon>
    </lineage>
</organism>
<dbReference type="GO" id="GO:0008270">
    <property type="term" value="F:zinc ion binding"/>
    <property type="evidence" value="ECO:0007669"/>
    <property type="project" value="TreeGrafter"/>
</dbReference>
<dbReference type="Proteomes" id="UP000019251">
    <property type="component" value="Unassembled WGS sequence"/>
</dbReference>
<dbReference type="PANTHER" id="PTHR38430:SF1">
    <property type="entry name" value="PROTEIN-ARGININE KINASE ACTIVATOR PROTEIN"/>
    <property type="match status" value="1"/>
</dbReference>